<keyword evidence="2" id="KW-1185">Reference proteome</keyword>
<dbReference type="OrthoDB" id="6079484at2759"/>
<dbReference type="EMBL" id="ML977139">
    <property type="protein sequence ID" value="KAF1991419.1"/>
    <property type="molecule type" value="Genomic_DNA"/>
</dbReference>
<reference evidence="1" key="1">
    <citation type="journal article" date="2020" name="Stud. Mycol.">
        <title>101 Dothideomycetes genomes: a test case for predicting lifestyles and emergence of pathogens.</title>
        <authorList>
            <person name="Haridas S."/>
            <person name="Albert R."/>
            <person name="Binder M."/>
            <person name="Bloem J."/>
            <person name="Labutti K."/>
            <person name="Salamov A."/>
            <person name="Andreopoulos B."/>
            <person name="Baker S."/>
            <person name="Barry K."/>
            <person name="Bills G."/>
            <person name="Bluhm B."/>
            <person name="Cannon C."/>
            <person name="Castanera R."/>
            <person name="Culley D."/>
            <person name="Daum C."/>
            <person name="Ezra D."/>
            <person name="Gonzalez J."/>
            <person name="Henrissat B."/>
            <person name="Kuo A."/>
            <person name="Liang C."/>
            <person name="Lipzen A."/>
            <person name="Lutzoni F."/>
            <person name="Magnuson J."/>
            <person name="Mondo S."/>
            <person name="Nolan M."/>
            <person name="Ohm R."/>
            <person name="Pangilinan J."/>
            <person name="Park H.-J."/>
            <person name="Ramirez L."/>
            <person name="Alfaro M."/>
            <person name="Sun H."/>
            <person name="Tritt A."/>
            <person name="Yoshinaga Y."/>
            <person name="Zwiers L.-H."/>
            <person name="Turgeon B."/>
            <person name="Goodwin S."/>
            <person name="Spatafora J."/>
            <person name="Crous P."/>
            <person name="Grigoriev I."/>
        </authorList>
    </citation>
    <scope>NUCLEOTIDE SEQUENCE</scope>
    <source>
        <strain evidence="1">CBS 113979</strain>
    </source>
</reference>
<proteinExistence type="predicted"/>
<evidence type="ECO:0000313" key="1">
    <source>
        <dbReference type="EMBL" id="KAF1991419.1"/>
    </source>
</evidence>
<evidence type="ECO:0000313" key="2">
    <source>
        <dbReference type="Proteomes" id="UP000800041"/>
    </source>
</evidence>
<dbReference type="Proteomes" id="UP000800041">
    <property type="component" value="Unassembled WGS sequence"/>
</dbReference>
<sequence>MSSGGSGYYKHPCIYKYSYNCPNWVWQNGDACGDCQAKGRPSQRTARESGIPMIEVAVPFADRERAHHLQRPWKHLHHILDPALSETVEPLDSIKAMRAGGSHAPPFA</sequence>
<dbReference type="AlphaFoldDB" id="A0A6G1HEH5"/>
<accession>A0A6G1HEH5</accession>
<gene>
    <name evidence="1" type="ORF">K402DRAFT_400161</name>
</gene>
<name>A0A6G1HEH5_9PEZI</name>
<organism evidence="1 2">
    <name type="scientific">Aulographum hederae CBS 113979</name>
    <dbReference type="NCBI Taxonomy" id="1176131"/>
    <lineage>
        <taxon>Eukaryota</taxon>
        <taxon>Fungi</taxon>
        <taxon>Dikarya</taxon>
        <taxon>Ascomycota</taxon>
        <taxon>Pezizomycotina</taxon>
        <taxon>Dothideomycetes</taxon>
        <taxon>Pleosporomycetidae</taxon>
        <taxon>Aulographales</taxon>
        <taxon>Aulographaceae</taxon>
    </lineage>
</organism>
<protein>
    <submittedName>
        <fullName evidence="1">Uncharacterized protein</fullName>
    </submittedName>
</protein>